<evidence type="ECO:0000256" key="3">
    <source>
        <dbReference type="ARBA" id="ARBA00023163"/>
    </source>
</evidence>
<dbReference type="Pfam" id="PF21351">
    <property type="entry name" value="TetR_C_41"/>
    <property type="match status" value="1"/>
</dbReference>
<dbReference type="InterPro" id="IPR009057">
    <property type="entry name" value="Homeodomain-like_sf"/>
</dbReference>
<dbReference type="InterPro" id="IPR001647">
    <property type="entry name" value="HTH_TetR"/>
</dbReference>
<evidence type="ECO:0000256" key="2">
    <source>
        <dbReference type="ARBA" id="ARBA00023125"/>
    </source>
</evidence>
<dbReference type="Proteomes" id="UP000281771">
    <property type="component" value="Unassembled WGS sequence"/>
</dbReference>
<sequence length="192" mass="22150">MNKKMEASQATIDQLMGVSRYLFTEKGYTKTSLEEIVSRLGMTRGALYHHYKNKKELFRAVLLQIQEEIGQRVAAEADKTDDLWQQLVIGCLTFVKEACRPDVMQILLIDGPSVIGWQDWRQMDEHNSQYHLYEHLRFLQEQGIVVDLDCHAMTALISGGLNELALTLVDRDNFQGLEELIERQLQGFKKYG</sequence>
<organism evidence="6 7">
    <name type="scientific">Streptococcus minor</name>
    <dbReference type="NCBI Taxonomy" id="229549"/>
    <lineage>
        <taxon>Bacteria</taxon>
        <taxon>Bacillati</taxon>
        <taxon>Bacillota</taxon>
        <taxon>Bacilli</taxon>
        <taxon>Lactobacillales</taxon>
        <taxon>Streptococcaceae</taxon>
        <taxon>Streptococcus</taxon>
    </lineage>
</organism>
<evidence type="ECO:0000259" key="5">
    <source>
        <dbReference type="PROSITE" id="PS50977"/>
    </source>
</evidence>
<evidence type="ECO:0000313" key="6">
    <source>
        <dbReference type="EMBL" id="RRD32189.1"/>
    </source>
</evidence>
<dbReference type="PANTHER" id="PTHR47506">
    <property type="entry name" value="TRANSCRIPTIONAL REGULATORY PROTEIN"/>
    <property type="match status" value="1"/>
</dbReference>
<proteinExistence type="predicted"/>
<gene>
    <name evidence="6" type="ORF">EII38_00185</name>
</gene>
<feature type="domain" description="HTH tetR-type" evidence="5">
    <location>
        <begin position="9"/>
        <end position="69"/>
    </location>
</feature>
<dbReference type="AlphaFoldDB" id="A0A3P1VDA1"/>
<accession>A0A3P1VDA1</accession>
<dbReference type="GO" id="GO:0003677">
    <property type="term" value="F:DNA binding"/>
    <property type="evidence" value="ECO:0007669"/>
    <property type="project" value="UniProtKB-UniRule"/>
</dbReference>
<dbReference type="Gene3D" id="1.10.357.10">
    <property type="entry name" value="Tetracycline Repressor, domain 2"/>
    <property type="match status" value="1"/>
</dbReference>
<comment type="caution">
    <text evidence="6">The sequence shown here is derived from an EMBL/GenBank/DDBJ whole genome shotgun (WGS) entry which is preliminary data.</text>
</comment>
<keyword evidence="3" id="KW-0804">Transcription</keyword>
<dbReference type="RefSeq" id="WP_124775066.1">
    <property type="nucleotide sequence ID" value="NZ_RQZA01000001.1"/>
</dbReference>
<protein>
    <submittedName>
        <fullName evidence="6">TetR/AcrR family transcriptional regulator</fullName>
    </submittedName>
</protein>
<dbReference type="SUPFAM" id="SSF46689">
    <property type="entry name" value="Homeodomain-like"/>
    <property type="match status" value="1"/>
</dbReference>
<dbReference type="STRING" id="1123309.GCA_000377005_01241"/>
<dbReference type="PRINTS" id="PR00455">
    <property type="entry name" value="HTHTETR"/>
</dbReference>
<evidence type="ECO:0000313" key="7">
    <source>
        <dbReference type="Proteomes" id="UP000281771"/>
    </source>
</evidence>
<dbReference type="PANTHER" id="PTHR47506:SF1">
    <property type="entry name" value="HTH-TYPE TRANSCRIPTIONAL REGULATOR YJDC"/>
    <property type="match status" value="1"/>
</dbReference>
<evidence type="ECO:0000256" key="1">
    <source>
        <dbReference type="ARBA" id="ARBA00023015"/>
    </source>
</evidence>
<dbReference type="PROSITE" id="PS50977">
    <property type="entry name" value="HTH_TETR_2"/>
    <property type="match status" value="1"/>
</dbReference>
<dbReference type="EMBL" id="RQZA01000001">
    <property type="protein sequence ID" value="RRD32189.1"/>
    <property type="molecule type" value="Genomic_DNA"/>
</dbReference>
<dbReference type="Pfam" id="PF00440">
    <property type="entry name" value="TetR_N"/>
    <property type="match status" value="1"/>
</dbReference>
<name>A0A3P1VDA1_9STRE</name>
<keyword evidence="2 4" id="KW-0238">DNA-binding</keyword>
<reference evidence="6 7" key="1">
    <citation type="submission" date="2018-11" db="EMBL/GenBank/DDBJ databases">
        <title>Genomes From Bacteria Associated with the Canine Oral Cavity: a Test Case for Automated Genome-Based Taxonomic Assignment.</title>
        <authorList>
            <person name="Coil D.A."/>
            <person name="Jospin G."/>
            <person name="Darling A.E."/>
            <person name="Wallis C."/>
            <person name="Davis I.J."/>
            <person name="Harris S."/>
            <person name="Eisen J.A."/>
            <person name="Holcombe L.J."/>
            <person name="O'Flynn C."/>
        </authorList>
    </citation>
    <scope>NUCLEOTIDE SEQUENCE [LARGE SCALE GENOMIC DNA]</scope>
    <source>
        <strain evidence="6 7">OH4621_COT-116</strain>
    </source>
</reference>
<dbReference type="InterPro" id="IPR049484">
    <property type="entry name" value="Rv0078-like_C"/>
</dbReference>
<keyword evidence="7" id="KW-1185">Reference proteome</keyword>
<keyword evidence="1" id="KW-0805">Transcription regulation</keyword>
<evidence type="ECO:0000256" key="4">
    <source>
        <dbReference type="PROSITE-ProRule" id="PRU00335"/>
    </source>
</evidence>
<feature type="DNA-binding region" description="H-T-H motif" evidence="4">
    <location>
        <begin position="32"/>
        <end position="51"/>
    </location>
</feature>